<sequence>MNKINCFKLLSTKESKEFFKSWFYQEYHSTIKSINHFLTTFSETHPASDFSSFNLSSNAFSLSTIEDNSTSAPKKRKVVFDSETSTCQAHGISIETDFISYLKEILKVVINDSLKLKNFILSLKVDNQKYFNHFKLDLILEYLENVNKNSFDILLNLVEYCEKRQKVLKENFLNNVEEKKTSDPIFPSLVTEMDQFEKIYLLCGLENLSYLYISIHNQIEKGYSEILNNIKTYN</sequence>
<gene>
    <name evidence="1" type="ORF">HK099_007275</name>
</gene>
<evidence type="ECO:0000313" key="2">
    <source>
        <dbReference type="Proteomes" id="UP001211065"/>
    </source>
</evidence>
<keyword evidence="2" id="KW-1185">Reference proteome</keyword>
<reference evidence="1" key="1">
    <citation type="submission" date="2020-05" db="EMBL/GenBank/DDBJ databases">
        <title>Phylogenomic resolution of chytrid fungi.</title>
        <authorList>
            <person name="Stajich J.E."/>
            <person name="Amses K."/>
            <person name="Simmons R."/>
            <person name="Seto K."/>
            <person name="Myers J."/>
            <person name="Bonds A."/>
            <person name="Quandt C.A."/>
            <person name="Barry K."/>
            <person name="Liu P."/>
            <person name="Grigoriev I."/>
            <person name="Longcore J.E."/>
            <person name="James T.Y."/>
        </authorList>
    </citation>
    <scope>NUCLEOTIDE SEQUENCE</scope>
    <source>
        <strain evidence="1">JEL0476</strain>
    </source>
</reference>
<dbReference type="EMBL" id="JADGJW010000694">
    <property type="protein sequence ID" value="KAJ3213603.1"/>
    <property type="molecule type" value="Genomic_DNA"/>
</dbReference>
<evidence type="ECO:0000313" key="1">
    <source>
        <dbReference type="EMBL" id="KAJ3213603.1"/>
    </source>
</evidence>
<organism evidence="1 2">
    <name type="scientific">Clydaea vesicula</name>
    <dbReference type="NCBI Taxonomy" id="447962"/>
    <lineage>
        <taxon>Eukaryota</taxon>
        <taxon>Fungi</taxon>
        <taxon>Fungi incertae sedis</taxon>
        <taxon>Chytridiomycota</taxon>
        <taxon>Chytridiomycota incertae sedis</taxon>
        <taxon>Chytridiomycetes</taxon>
        <taxon>Lobulomycetales</taxon>
        <taxon>Lobulomycetaceae</taxon>
        <taxon>Clydaea</taxon>
    </lineage>
</organism>
<dbReference type="Proteomes" id="UP001211065">
    <property type="component" value="Unassembled WGS sequence"/>
</dbReference>
<proteinExistence type="predicted"/>
<comment type="caution">
    <text evidence="1">The sequence shown here is derived from an EMBL/GenBank/DDBJ whole genome shotgun (WGS) entry which is preliminary data.</text>
</comment>
<name>A0AAD5TX94_9FUNG</name>
<protein>
    <submittedName>
        <fullName evidence="1">Uncharacterized protein</fullName>
    </submittedName>
</protein>
<dbReference type="AlphaFoldDB" id="A0AAD5TX94"/>
<accession>A0AAD5TX94</accession>